<feature type="signal peptide" evidence="2">
    <location>
        <begin position="1"/>
        <end position="27"/>
    </location>
</feature>
<evidence type="ECO:0000313" key="3">
    <source>
        <dbReference type="EMBL" id="VVE04195.1"/>
    </source>
</evidence>
<dbReference type="EMBL" id="CABPSH010000004">
    <property type="protein sequence ID" value="VVE04195.1"/>
    <property type="molecule type" value="Genomic_DNA"/>
</dbReference>
<dbReference type="Proteomes" id="UP000400981">
    <property type="component" value="Unassembled WGS sequence"/>
</dbReference>
<dbReference type="SUPFAM" id="SSF56235">
    <property type="entry name" value="N-terminal nucleophile aminohydrolases (Ntn hydrolases)"/>
    <property type="match status" value="1"/>
</dbReference>
<dbReference type="PROSITE" id="PS51257">
    <property type="entry name" value="PROKAR_LIPOPROTEIN"/>
    <property type="match status" value="1"/>
</dbReference>
<sequence length="122" mass="13294">MPRQFDRTLPCLAVAAALALSPLSSLACTRVVYLGAKDDIITARSMDWKLDVATNLYVLPRGIPRPSTRPEAMHARHVPGHAWRAGKASAESRSTLARPASLAPRHPNQCLIEAMSALREMP</sequence>
<protein>
    <submittedName>
        <fullName evidence="3">Choloylglycine hydrolase</fullName>
        <ecNumber evidence="3">3.5.1.24</ecNumber>
    </submittedName>
</protein>
<keyword evidence="4" id="KW-1185">Reference proteome</keyword>
<dbReference type="EC" id="3.5.1.24" evidence="3"/>
<keyword evidence="2" id="KW-0732">Signal</keyword>
<evidence type="ECO:0000256" key="2">
    <source>
        <dbReference type="SAM" id="SignalP"/>
    </source>
</evidence>
<name>A0A5E4UZ25_9BURK</name>
<evidence type="ECO:0000313" key="4">
    <source>
        <dbReference type="Proteomes" id="UP000400981"/>
    </source>
</evidence>
<feature type="region of interest" description="Disordered" evidence="1">
    <location>
        <begin position="68"/>
        <end position="100"/>
    </location>
</feature>
<dbReference type="AlphaFoldDB" id="A0A5E4UZ25"/>
<organism evidence="3 4">
    <name type="scientific">Pandoraea eparura</name>
    <dbReference type="NCBI Taxonomy" id="2508291"/>
    <lineage>
        <taxon>Bacteria</taxon>
        <taxon>Pseudomonadati</taxon>
        <taxon>Pseudomonadota</taxon>
        <taxon>Betaproteobacteria</taxon>
        <taxon>Burkholderiales</taxon>
        <taxon>Burkholderiaceae</taxon>
        <taxon>Pandoraea</taxon>
    </lineage>
</organism>
<accession>A0A5E4UZ25</accession>
<evidence type="ECO:0000256" key="1">
    <source>
        <dbReference type="SAM" id="MobiDB-lite"/>
    </source>
</evidence>
<proteinExistence type="predicted"/>
<dbReference type="InterPro" id="IPR029055">
    <property type="entry name" value="Ntn_hydrolases_N"/>
</dbReference>
<dbReference type="GO" id="GO:0045302">
    <property type="term" value="F:choloylglycine hydrolase activity"/>
    <property type="evidence" value="ECO:0007669"/>
    <property type="project" value="UniProtKB-EC"/>
</dbReference>
<gene>
    <name evidence="3" type="primary">cbh</name>
    <name evidence="3" type="ORF">PEP31012_02279</name>
</gene>
<keyword evidence="3" id="KW-0378">Hydrolase</keyword>
<feature type="chain" id="PRO_5022721017" evidence="2">
    <location>
        <begin position="28"/>
        <end position="122"/>
    </location>
</feature>
<dbReference type="Gene3D" id="3.60.60.10">
    <property type="entry name" value="Penicillin V Acylase, Chain A"/>
    <property type="match status" value="1"/>
</dbReference>
<reference evidence="3 4" key="1">
    <citation type="submission" date="2019-08" db="EMBL/GenBank/DDBJ databases">
        <authorList>
            <person name="Peeters C."/>
        </authorList>
    </citation>
    <scope>NUCLEOTIDE SEQUENCE [LARGE SCALE GENOMIC DNA]</scope>
    <source>
        <strain evidence="3 4">LMG 31012</strain>
    </source>
</reference>